<name>A0ABP9X8N4_9CHLR</name>
<keyword evidence="2" id="KW-1185">Reference proteome</keyword>
<proteinExistence type="predicted"/>
<dbReference type="RefSeq" id="WP_345724397.1">
    <property type="nucleotide sequence ID" value="NZ_BAABRU010000024.1"/>
</dbReference>
<evidence type="ECO:0000313" key="1">
    <source>
        <dbReference type="EMBL" id="GAA5530801.1"/>
    </source>
</evidence>
<sequence>MGRRSWVLGVVLSGVLVGCGQGDATVVVESATVPTVSPVPTVALSGMAALNATSTTVAATHAPIKTAFALDEQATAAAQPAERYLTLREAFARGGIRERGTAWASDAVLVDAGIGYREEGRDQEGMFEAIAANDGTARWWAFTFASARLKQTLVILLQDGVVTRSYADERSYRDLFVGTAPIDIPLESQPFLDSDQVRVLFLNFGDLWETMASPNHTFRLSSLPNDEAAWHPIYWWMQDTYANTTLLDPITGATIASDRQQKTTMTPPAKTLMPLVADPVPTLQPTPTQPWTEAEAVSVFWPTPRAGTSMRVIGLYASNGVDYWIYRQGRWDELWGGDKDRINLLRLGFPLELVP</sequence>
<reference evidence="1 2" key="1">
    <citation type="submission" date="2024-02" db="EMBL/GenBank/DDBJ databases">
        <title>Herpetosiphon gulosus NBRC 112829.</title>
        <authorList>
            <person name="Ichikawa N."/>
            <person name="Katano-Makiyama Y."/>
            <person name="Hidaka K."/>
        </authorList>
    </citation>
    <scope>NUCLEOTIDE SEQUENCE [LARGE SCALE GENOMIC DNA]</scope>
    <source>
        <strain evidence="1 2">NBRC 112829</strain>
    </source>
</reference>
<evidence type="ECO:0000313" key="2">
    <source>
        <dbReference type="Proteomes" id="UP001428290"/>
    </source>
</evidence>
<organism evidence="1 2">
    <name type="scientific">Herpetosiphon gulosus</name>
    <dbReference type="NCBI Taxonomy" id="1973496"/>
    <lineage>
        <taxon>Bacteria</taxon>
        <taxon>Bacillati</taxon>
        <taxon>Chloroflexota</taxon>
        <taxon>Chloroflexia</taxon>
        <taxon>Herpetosiphonales</taxon>
        <taxon>Herpetosiphonaceae</taxon>
        <taxon>Herpetosiphon</taxon>
    </lineage>
</organism>
<comment type="caution">
    <text evidence="1">The sequence shown here is derived from an EMBL/GenBank/DDBJ whole genome shotgun (WGS) entry which is preliminary data.</text>
</comment>
<protein>
    <submittedName>
        <fullName evidence="1">Uncharacterized protein</fullName>
    </submittedName>
</protein>
<accession>A0ABP9X8N4</accession>
<dbReference type="EMBL" id="BAABRU010000024">
    <property type="protein sequence ID" value="GAA5530801.1"/>
    <property type="molecule type" value="Genomic_DNA"/>
</dbReference>
<dbReference type="Proteomes" id="UP001428290">
    <property type="component" value="Unassembled WGS sequence"/>
</dbReference>
<dbReference type="PROSITE" id="PS51257">
    <property type="entry name" value="PROKAR_LIPOPROTEIN"/>
    <property type="match status" value="1"/>
</dbReference>
<gene>
    <name evidence="1" type="ORF">Hgul01_04624</name>
</gene>